<comment type="subcellular location">
    <subcellularLocation>
        <location evidence="2">Cytoplasm</location>
    </subcellularLocation>
    <subcellularLocation>
        <location evidence="1">Endomembrane system</location>
        <topology evidence="1">Peripheral membrane protein</topology>
    </subcellularLocation>
</comment>
<dbReference type="InterPro" id="IPR000198">
    <property type="entry name" value="RhoGAP_dom"/>
</dbReference>
<dbReference type="PANTHER" id="PTHR23175:SF16">
    <property type="entry name" value="RHO GTPASE-ACTIVATING PROTEIN 21"/>
    <property type="match status" value="1"/>
</dbReference>
<evidence type="ECO:0000259" key="4">
    <source>
        <dbReference type="PROSITE" id="PS50238"/>
    </source>
</evidence>
<dbReference type="InterPro" id="IPR008936">
    <property type="entry name" value="Rho_GTPase_activation_prot"/>
</dbReference>
<evidence type="ECO:0000256" key="3">
    <source>
        <dbReference type="ARBA" id="ARBA00022490"/>
    </source>
</evidence>
<keyword evidence="3" id="KW-0963">Cytoplasm</keyword>
<dbReference type="Gene3D" id="1.10.555.10">
    <property type="entry name" value="Rho GTPase activation protein"/>
    <property type="match status" value="1"/>
</dbReference>
<accession>A0A2J8MNI9</accession>
<gene>
    <name evidence="5" type="ORF">CK820_G0018934</name>
</gene>
<evidence type="ECO:0000313" key="5">
    <source>
        <dbReference type="EMBL" id="PNI61105.1"/>
    </source>
</evidence>
<dbReference type="EMBL" id="NBAG03000250">
    <property type="protein sequence ID" value="PNI61105.1"/>
    <property type="molecule type" value="Genomic_DNA"/>
</dbReference>
<feature type="non-terminal residue" evidence="5">
    <location>
        <position position="1"/>
    </location>
</feature>
<dbReference type="AlphaFoldDB" id="A0A2J8MNI9"/>
<dbReference type="SMART" id="SM00324">
    <property type="entry name" value="RhoGAP"/>
    <property type="match status" value="1"/>
</dbReference>
<dbReference type="GO" id="GO:0007165">
    <property type="term" value="P:signal transduction"/>
    <property type="evidence" value="ECO:0007669"/>
    <property type="project" value="InterPro"/>
</dbReference>
<reference evidence="5 6" key="1">
    <citation type="submission" date="2017-12" db="EMBL/GenBank/DDBJ databases">
        <title>High-resolution comparative analysis of great ape genomes.</title>
        <authorList>
            <person name="Pollen A."/>
            <person name="Hastie A."/>
            <person name="Hormozdiari F."/>
            <person name="Dougherty M."/>
            <person name="Liu R."/>
            <person name="Chaisson M."/>
            <person name="Hoppe E."/>
            <person name="Hill C."/>
            <person name="Pang A."/>
            <person name="Hillier L."/>
            <person name="Baker C."/>
            <person name="Armstrong J."/>
            <person name="Shendure J."/>
            <person name="Paten B."/>
            <person name="Wilson R."/>
            <person name="Chao H."/>
            <person name="Schneider V."/>
            <person name="Ventura M."/>
            <person name="Kronenberg Z."/>
            <person name="Murali S."/>
            <person name="Gordon D."/>
            <person name="Cantsilieris S."/>
            <person name="Munson K."/>
            <person name="Nelson B."/>
            <person name="Raja A."/>
            <person name="Underwood J."/>
            <person name="Diekhans M."/>
            <person name="Fiddes I."/>
            <person name="Haussler D."/>
            <person name="Eichler E."/>
        </authorList>
    </citation>
    <scope>NUCLEOTIDE SEQUENCE [LARGE SCALE GENOMIC DNA]</scope>
    <source>
        <strain evidence="5">Yerkes chimp pedigree #C0471</strain>
    </source>
</reference>
<dbReference type="GO" id="GO:0005737">
    <property type="term" value="C:cytoplasm"/>
    <property type="evidence" value="ECO:0007669"/>
    <property type="project" value="UniProtKB-SubCell"/>
</dbReference>
<sequence>NNAAISSMQEELNKGMADIDIQDDKWRDLNVISSLLKSFFRKLPEPLFTNDKYADFIEANRKEDPLDRLKTLKRLIHDLPEHHYETLKFLSAHLKTVAENSEKNKMEPRNLAIVFGPTLVRTSEDNMTHMVTHMPDQYKIVETLIQHHDWFFTEEGAEEPLIQLLVTQQNLRVLGDLERTSIAGNCLCPPSLQLLV</sequence>
<proteinExistence type="predicted"/>
<dbReference type="FunFam" id="1.10.555.10:FF:000014">
    <property type="entry name" value="Rho GTPase activating protein 21"/>
    <property type="match status" value="1"/>
</dbReference>
<dbReference type="Pfam" id="PF00620">
    <property type="entry name" value="RhoGAP"/>
    <property type="match status" value="1"/>
</dbReference>
<evidence type="ECO:0000256" key="2">
    <source>
        <dbReference type="ARBA" id="ARBA00004496"/>
    </source>
</evidence>
<dbReference type="SUPFAM" id="SSF48350">
    <property type="entry name" value="GTPase activation domain, GAP"/>
    <property type="match status" value="1"/>
</dbReference>
<evidence type="ECO:0000313" key="6">
    <source>
        <dbReference type="Proteomes" id="UP000236370"/>
    </source>
</evidence>
<dbReference type="PROSITE" id="PS50238">
    <property type="entry name" value="RHOGAP"/>
    <property type="match status" value="1"/>
</dbReference>
<protein>
    <submittedName>
        <fullName evidence="5">ARHGAP21 isoform 18</fullName>
    </submittedName>
</protein>
<dbReference type="Proteomes" id="UP000236370">
    <property type="component" value="Unassembled WGS sequence"/>
</dbReference>
<organism evidence="5 6">
    <name type="scientific">Pan troglodytes</name>
    <name type="common">Chimpanzee</name>
    <dbReference type="NCBI Taxonomy" id="9598"/>
    <lineage>
        <taxon>Eukaryota</taxon>
        <taxon>Metazoa</taxon>
        <taxon>Chordata</taxon>
        <taxon>Craniata</taxon>
        <taxon>Vertebrata</taxon>
        <taxon>Euteleostomi</taxon>
        <taxon>Mammalia</taxon>
        <taxon>Eutheria</taxon>
        <taxon>Euarchontoglires</taxon>
        <taxon>Primates</taxon>
        <taxon>Haplorrhini</taxon>
        <taxon>Catarrhini</taxon>
        <taxon>Hominidae</taxon>
        <taxon>Pan</taxon>
    </lineage>
</organism>
<dbReference type="PANTHER" id="PTHR23175">
    <property type="entry name" value="PDZ DOMAIN-CONTAINING PROTEIN"/>
    <property type="match status" value="1"/>
</dbReference>
<feature type="non-terminal residue" evidence="5">
    <location>
        <position position="196"/>
    </location>
</feature>
<evidence type="ECO:0000256" key="1">
    <source>
        <dbReference type="ARBA" id="ARBA00004184"/>
    </source>
</evidence>
<name>A0A2J8MNI9_PANTR</name>
<comment type="caution">
    <text evidence="5">The sequence shown here is derived from an EMBL/GenBank/DDBJ whole genome shotgun (WGS) entry which is preliminary data.</text>
</comment>
<feature type="domain" description="Rho-GAP" evidence="4">
    <location>
        <begin position="1"/>
        <end position="152"/>
    </location>
</feature>
<dbReference type="GO" id="GO:0012505">
    <property type="term" value="C:endomembrane system"/>
    <property type="evidence" value="ECO:0007669"/>
    <property type="project" value="UniProtKB-SubCell"/>
</dbReference>